<feature type="transmembrane region" description="Helical" evidence="1">
    <location>
        <begin position="238"/>
        <end position="256"/>
    </location>
</feature>
<evidence type="ECO:0000313" key="3">
    <source>
        <dbReference type="Proteomes" id="UP000295260"/>
    </source>
</evidence>
<comment type="caution">
    <text evidence="2">The sequence shown here is derived from an EMBL/GenBank/DDBJ whole genome shotgun (WGS) entry which is preliminary data.</text>
</comment>
<accession>A0A4R6QDD7</accession>
<organism evidence="2 3">
    <name type="scientific">Flavobacterium dankookense</name>
    <dbReference type="NCBI Taxonomy" id="706186"/>
    <lineage>
        <taxon>Bacteria</taxon>
        <taxon>Pseudomonadati</taxon>
        <taxon>Bacteroidota</taxon>
        <taxon>Flavobacteriia</taxon>
        <taxon>Flavobacteriales</taxon>
        <taxon>Flavobacteriaceae</taxon>
        <taxon>Flavobacterium</taxon>
    </lineage>
</organism>
<dbReference type="RefSeq" id="WP_133532960.1">
    <property type="nucleotide sequence ID" value="NZ_SNXR01000013.1"/>
</dbReference>
<evidence type="ECO:0000313" key="2">
    <source>
        <dbReference type="EMBL" id="TDP59429.1"/>
    </source>
</evidence>
<protein>
    <submittedName>
        <fullName evidence="2">Uncharacterized protein DUF3667</fullName>
    </submittedName>
</protein>
<proteinExistence type="predicted"/>
<reference evidence="2 3" key="1">
    <citation type="submission" date="2019-03" db="EMBL/GenBank/DDBJ databases">
        <title>Genomic Encyclopedia of Archaeal and Bacterial Type Strains, Phase II (KMG-II): from individual species to whole genera.</title>
        <authorList>
            <person name="Goeker M."/>
        </authorList>
    </citation>
    <scope>NUCLEOTIDE SEQUENCE [LARGE SCALE GENOMIC DNA]</scope>
    <source>
        <strain evidence="2 3">DSM 25687</strain>
    </source>
</reference>
<keyword evidence="1" id="KW-0812">Transmembrane</keyword>
<dbReference type="Proteomes" id="UP000295260">
    <property type="component" value="Unassembled WGS sequence"/>
</dbReference>
<feature type="transmembrane region" description="Helical" evidence="1">
    <location>
        <begin position="341"/>
        <end position="363"/>
    </location>
</feature>
<feature type="transmembrane region" description="Helical" evidence="1">
    <location>
        <begin position="88"/>
        <end position="107"/>
    </location>
</feature>
<dbReference type="Pfam" id="PF12412">
    <property type="entry name" value="DUF3667"/>
    <property type="match status" value="1"/>
</dbReference>
<dbReference type="AlphaFoldDB" id="A0A4R6QDD7"/>
<dbReference type="OrthoDB" id="675873at2"/>
<feature type="transmembrane region" description="Helical" evidence="1">
    <location>
        <begin position="300"/>
        <end position="321"/>
    </location>
</feature>
<keyword evidence="1" id="KW-1133">Transmembrane helix</keyword>
<name>A0A4R6QDD7_9FLAO</name>
<evidence type="ECO:0000256" key="1">
    <source>
        <dbReference type="SAM" id="Phobius"/>
    </source>
</evidence>
<gene>
    <name evidence="2" type="ORF">BC748_1680</name>
</gene>
<keyword evidence="3" id="KW-1185">Reference proteome</keyword>
<sequence length="366" mass="43557">MSHNKLRTDKTCLNCNHVVDQRFCPNCGQENIDTRKTFYQLFVHFFEDLTHYENSFWKTIRNLIFKPASLTKEYLSGKRMSYLAPIRLYIFISFVTFFIVSLLPGGIEEEKETVTIVNGKPVTELIKDSLIAKKDSINNLIWIKNLEKQGVFDQKQSDSLKKILIEATKNQTKDDSESYMNFGYKNLKELDSIQKFGKPEDKEYSFVYWFMKKVYQVKEGRTKKEVKERFVESFLRNIPKALFIYMPLFAFILWLFQNKKRWYYFDHGIFTLHYFSFLLLATLIMELIEAFIRLFGDNPFIDSTVGMINFVIVCYMLYYFFPAHHRFYGQSRIKTIIKGIIMFFINIFILTLILIGIALYSFINIH</sequence>
<feature type="transmembrane region" description="Helical" evidence="1">
    <location>
        <begin position="268"/>
        <end position="288"/>
    </location>
</feature>
<keyword evidence="1" id="KW-0472">Membrane</keyword>
<dbReference type="InterPro" id="IPR022134">
    <property type="entry name" value="DUF3667"/>
</dbReference>
<dbReference type="EMBL" id="SNXR01000013">
    <property type="protein sequence ID" value="TDP59429.1"/>
    <property type="molecule type" value="Genomic_DNA"/>
</dbReference>